<keyword evidence="2" id="KW-0472">Membrane</keyword>
<dbReference type="Proteomes" id="UP000016496">
    <property type="component" value="Unassembled WGS sequence"/>
</dbReference>
<organism evidence="4 5">
    <name type="scientific">Bacteroides pyogenes F0041</name>
    <dbReference type="NCBI Taxonomy" id="1321819"/>
    <lineage>
        <taxon>Bacteria</taxon>
        <taxon>Pseudomonadati</taxon>
        <taxon>Bacteroidota</taxon>
        <taxon>Bacteroidia</taxon>
        <taxon>Bacteroidales</taxon>
        <taxon>Bacteroidaceae</taxon>
        <taxon>Bacteroides</taxon>
    </lineage>
</organism>
<feature type="compositionally biased region" description="Basic and acidic residues" evidence="1">
    <location>
        <begin position="145"/>
        <end position="162"/>
    </location>
</feature>
<dbReference type="InterPro" id="IPR011250">
    <property type="entry name" value="OMP/PagP_B-barrel"/>
</dbReference>
<dbReference type="EMBL" id="AWSV01000143">
    <property type="protein sequence ID" value="ERI82120.1"/>
    <property type="molecule type" value="Genomic_DNA"/>
</dbReference>
<evidence type="ECO:0000256" key="1">
    <source>
        <dbReference type="SAM" id="MobiDB-lite"/>
    </source>
</evidence>
<feature type="region of interest" description="Disordered" evidence="1">
    <location>
        <begin position="143"/>
        <end position="201"/>
    </location>
</feature>
<keyword evidence="2" id="KW-1133">Transmembrane helix</keyword>
<accession>U2CC63</accession>
<feature type="compositionally biased region" description="Basic and acidic residues" evidence="1">
    <location>
        <begin position="169"/>
        <end position="186"/>
    </location>
</feature>
<dbReference type="HOGENOM" id="CLU_050662_0_0_10"/>
<sequence>MVNDQPIDRIVMKETDLWVKKLKEKLENHSEPLPASGWEQLEKELLPSAAGRKIYFYRKRMLAVAAVILLAVISSVSLYFLSIPDADDILRAPDPGLTSLPVEVPGTDPVEGKHVTVGPAVRPVAIVPKDRMAKAGETGMVVESVVRKEEEAGEREKEKGEETPPASDPIERESRHEPEEGGEIRTRPPRRSPKEKRYVSSKKGLKAGGGWALALSVGNSAGAYAGSGDGPVYMTRVNTVTLSDGLMDVPDDKKLVFDEGVPYFRQSKELTEIKHRQPVSVGISVRKNLGSGFSVETGLNYTFLSSEAKQADTGHKLQQTLHYLGIPVRANWNFLDKERFTLYLSGGGMAEKCVYGKLGSEKETVKPLQFSVSGAVGAQLNATKRLGFYVEPGVSYFFDDGSEVQTIRKENPFNFTVRAGVRLTY</sequence>
<evidence type="ECO:0000259" key="3">
    <source>
        <dbReference type="Pfam" id="PF13568"/>
    </source>
</evidence>
<feature type="transmembrane region" description="Helical" evidence="2">
    <location>
        <begin position="61"/>
        <end position="81"/>
    </location>
</feature>
<proteinExistence type="predicted"/>
<evidence type="ECO:0000256" key="2">
    <source>
        <dbReference type="SAM" id="Phobius"/>
    </source>
</evidence>
<name>U2CC63_9BACE</name>
<dbReference type="Pfam" id="PF13568">
    <property type="entry name" value="OMP_b-brl_2"/>
    <property type="match status" value="1"/>
</dbReference>
<evidence type="ECO:0000313" key="5">
    <source>
        <dbReference type="Proteomes" id="UP000016496"/>
    </source>
</evidence>
<dbReference type="AlphaFoldDB" id="U2CC63"/>
<evidence type="ECO:0000313" key="4">
    <source>
        <dbReference type="EMBL" id="ERI82120.1"/>
    </source>
</evidence>
<reference evidence="4 5" key="1">
    <citation type="submission" date="2013-08" db="EMBL/GenBank/DDBJ databases">
        <authorList>
            <person name="Weinstock G."/>
            <person name="Sodergren E."/>
            <person name="Wylie T."/>
            <person name="Fulton L."/>
            <person name="Fulton R."/>
            <person name="Fronick C."/>
            <person name="O'Laughlin M."/>
            <person name="Godfrey J."/>
            <person name="Miner T."/>
            <person name="Herter B."/>
            <person name="Appelbaum E."/>
            <person name="Cordes M."/>
            <person name="Lek S."/>
            <person name="Wollam A."/>
            <person name="Pepin K.H."/>
            <person name="Palsikar V.B."/>
            <person name="Mitreva M."/>
            <person name="Wilson R.K."/>
        </authorList>
    </citation>
    <scope>NUCLEOTIDE SEQUENCE [LARGE SCALE GENOMIC DNA]</scope>
    <source>
        <strain evidence="4 5">F0041</strain>
    </source>
</reference>
<gene>
    <name evidence="4" type="ORF">HMPREF1981_02628</name>
</gene>
<feature type="compositionally biased region" description="Basic residues" evidence="1">
    <location>
        <begin position="187"/>
        <end position="201"/>
    </location>
</feature>
<comment type="caution">
    <text evidence="4">The sequence shown here is derived from an EMBL/GenBank/DDBJ whole genome shotgun (WGS) entry which is preliminary data.</text>
</comment>
<feature type="domain" description="Outer membrane protein beta-barrel" evidence="3">
    <location>
        <begin position="266"/>
        <end position="349"/>
    </location>
</feature>
<dbReference type="PATRIC" id="fig|1321819.3.peg.2425"/>
<dbReference type="SUPFAM" id="SSF56925">
    <property type="entry name" value="OMPA-like"/>
    <property type="match status" value="1"/>
</dbReference>
<protein>
    <recommendedName>
        <fullName evidence="3">Outer membrane protein beta-barrel domain-containing protein</fullName>
    </recommendedName>
</protein>
<dbReference type="InterPro" id="IPR025665">
    <property type="entry name" value="Beta-barrel_OMP_2"/>
</dbReference>
<keyword evidence="2" id="KW-0812">Transmembrane</keyword>